<protein>
    <recommendedName>
        <fullName evidence="2">histidine kinase</fullName>
        <ecNumber evidence="2">2.7.13.3</ecNumber>
    </recommendedName>
</protein>
<dbReference type="InterPro" id="IPR011006">
    <property type="entry name" value="CheY-like_superfamily"/>
</dbReference>
<proteinExistence type="predicted"/>
<dbReference type="AlphaFoldDB" id="A6G601"/>
<dbReference type="STRING" id="391625.PPSIR1_12358"/>
<keyword evidence="5" id="KW-0597">Phosphoprotein</keyword>
<name>A6G601_9BACT</name>
<dbReference type="RefSeq" id="WP_006972150.1">
    <property type="nucleotide sequence ID" value="NZ_ABCS01000027.1"/>
</dbReference>
<evidence type="ECO:0000259" key="6">
    <source>
        <dbReference type="PROSITE" id="PS50109"/>
    </source>
</evidence>
<dbReference type="EMBL" id="ABCS01000027">
    <property type="protein sequence ID" value="EDM78775.1"/>
    <property type="molecule type" value="Genomic_DNA"/>
</dbReference>
<evidence type="ECO:0000256" key="1">
    <source>
        <dbReference type="ARBA" id="ARBA00000085"/>
    </source>
</evidence>
<keyword evidence="4 8" id="KW-0418">Kinase</keyword>
<keyword evidence="3" id="KW-0808">Transferase</keyword>
<dbReference type="PROSITE" id="PS50109">
    <property type="entry name" value="HIS_KIN"/>
    <property type="match status" value="1"/>
</dbReference>
<dbReference type="PROSITE" id="PS50110">
    <property type="entry name" value="RESPONSE_REGULATORY"/>
    <property type="match status" value="1"/>
</dbReference>
<organism evidence="8 9">
    <name type="scientific">Plesiocystis pacifica SIR-1</name>
    <dbReference type="NCBI Taxonomy" id="391625"/>
    <lineage>
        <taxon>Bacteria</taxon>
        <taxon>Pseudomonadati</taxon>
        <taxon>Myxococcota</taxon>
        <taxon>Polyangia</taxon>
        <taxon>Nannocystales</taxon>
        <taxon>Nannocystaceae</taxon>
        <taxon>Plesiocystis</taxon>
    </lineage>
</organism>
<evidence type="ECO:0000313" key="8">
    <source>
        <dbReference type="EMBL" id="EDM78775.1"/>
    </source>
</evidence>
<feature type="modified residue" description="4-aspartylphosphate" evidence="5">
    <location>
        <position position="173"/>
    </location>
</feature>
<dbReference type="InterPro" id="IPR005467">
    <property type="entry name" value="His_kinase_dom"/>
</dbReference>
<comment type="catalytic activity">
    <reaction evidence="1">
        <text>ATP + protein L-histidine = ADP + protein N-phospho-L-histidine.</text>
        <dbReference type="EC" id="2.7.13.3"/>
    </reaction>
</comment>
<dbReference type="SMART" id="SM00387">
    <property type="entry name" value="HATPase_c"/>
    <property type="match status" value="1"/>
</dbReference>
<dbReference type="Proteomes" id="UP000005801">
    <property type="component" value="Unassembled WGS sequence"/>
</dbReference>
<dbReference type="eggNOG" id="COG0745">
    <property type="taxonomic scope" value="Bacteria"/>
</dbReference>
<dbReference type="InterPro" id="IPR036890">
    <property type="entry name" value="HATPase_C_sf"/>
</dbReference>
<dbReference type="PANTHER" id="PTHR43047:SF72">
    <property type="entry name" value="OSMOSENSING HISTIDINE PROTEIN KINASE SLN1"/>
    <property type="match status" value="1"/>
</dbReference>
<reference evidence="8 9" key="1">
    <citation type="submission" date="2007-06" db="EMBL/GenBank/DDBJ databases">
        <authorList>
            <person name="Shimkets L."/>
            <person name="Ferriera S."/>
            <person name="Johnson J."/>
            <person name="Kravitz S."/>
            <person name="Beeson K."/>
            <person name="Sutton G."/>
            <person name="Rogers Y.-H."/>
            <person name="Friedman R."/>
            <person name="Frazier M."/>
            <person name="Venter J.C."/>
        </authorList>
    </citation>
    <scope>NUCLEOTIDE SEQUENCE [LARGE SCALE GENOMIC DNA]</scope>
    <source>
        <strain evidence="8 9">SIR-1</strain>
    </source>
</reference>
<dbReference type="Pfam" id="PF02518">
    <property type="entry name" value="HATPase_c"/>
    <property type="match status" value="1"/>
</dbReference>
<keyword evidence="9" id="KW-1185">Reference proteome</keyword>
<dbReference type="Pfam" id="PF00072">
    <property type="entry name" value="Response_reg"/>
    <property type="match status" value="1"/>
</dbReference>
<evidence type="ECO:0000256" key="4">
    <source>
        <dbReference type="ARBA" id="ARBA00022777"/>
    </source>
</evidence>
<dbReference type="SUPFAM" id="SSF55874">
    <property type="entry name" value="ATPase domain of HSP90 chaperone/DNA topoisomerase II/histidine kinase"/>
    <property type="match status" value="1"/>
</dbReference>
<gene>
    <name evidence="8" type="ORF">PPSIR1_12358</name>
</gene>
<dbReference type="InterPro" id="IPR003594">
    <property type="entry name" value="HATPase_dom"/>
</dbReference>
<sequence length="242" mass="25402">DDELADGAGQGARGLVVVELDVADGGEVLVLRVIDRGVGMSPEVQARVFEPFFTTKAAGEGTGLGLDTVRRIVDDTRGTVRFESAPGQGCAVEVRLPTCEPETGRLVPQSIAERASVVPGTRVLVVDDEPAVRSFMGQSLRLAGYDAWEFDGPAAAVEALDRGGEDVALVVTDVQMRGSSGPTFARRLRLTHPSLPVLFVSGFAPEELDLEGGARRAFLAKPFGRATLLDAVATLIAEAASS</sequence>
<dbReference type="GO" id="GO:0009927">
    <property type="term" value="F:histidine phosphotransfer kinase activity"/>
    <property type="evidence" value="ECO:0007669"/>
    <property type="project" value="TreeGrafter"/>
</dbReference>
<dbReference type="GO" id="GO:0005886">
    <property type="term" value="C:plasma membrane"/>
    <property type="evidence" value="ECO:0007669"/>
    <property type="project" value="TreeGrafter"/>
</dbReference>
<dbReference type="OrthoDB" id="9813024at2"/>
<dbReference type="PANTHER" id="PTHR43047">
    <property type="entry name" value="TWO-COMPONENT HISTIDINE PROTEIN KINASE"/>
    <property type="match status" value="1"/>
</dbReference>
<dbReference type="InterPro" id="IPR001789">
    <property type="entry name" value="Sig_transdc_resp-reg_receiver"/>
</dbReference>
<dbReference type="SUPFAM" id="SSF52172">
    <property type="entry name" value="CheY-like"/>
    <property type="match status" value="1"/>
</dbReference>
<feature type="domain" description="Histidine kinase" evidence="6">
    <location>
        <begin position="1"/>
        <end position="100"/>
    </location>
</feature>
<dbReference type="PRINTS" id="PR00344">
    <property type="entry name" value="BCTRLSENSOR"/>
</dbReference>
<dbReference type="InterPro" id="IPR004358">
    <property type="entry name" value="Sig_transdc_His_kin-like_C"/>
</dbReference>
<evidence type="ECO:0000256" key="5">
    <source>
        <dbReference type="PROSITE-ProRule" id="PRU00169"/>
    </source>
</evidence>
<evidence type="ECO:0000256" key="2">
    <source>
        <dbReference type="ARBA" id="ARBA00012438"/>
    </source>
</evidence>
<dbReference type="SMART" id="SM00448">
    <property type="entry name" value="REC"/>
    <property type="match status" value="1"/>
</dbReference>
<feature type="non-terminal residue" evidence="8">
    <location>
        <position position="1"/>
    </location>
</feature>
<feature type="domain" description="Response regulatory" evidence="7">
    <location>
        <begin position="122"/>
        <end position="236"/>
    </location>
</feature>
<dbReference type="GO" id="GO:0000155">
    <property type="term" value="F:phosphorelay sensor kinase activity"/>
    <property type="evidence" value="ECO:0007669"/>
    <property type="project" value="TreeGrafter"/>
</dbReference>
<comment type="caution">
    <text evidence="8">The sequence shown here is derived from an EMBL/GenBank/DDBJ whole genome shotgun (WGS) entry which is preliminary data.</text>
</comment>
<evidence type="ECO:0000259" key="7">
    <source>
        <dbReference type="PROSITE" id="PS50110"/>
    </source>
</evidence>
<dbReference type="eggNOG" id="COG4191">
    <property type="taxonomic scope" value="Bacteria"/>
</dbReference>
<accession>A6G601</accession>
<evidence type="ECO:0000313" key="9">
    <source>
        <dbReference type="Proteomes" id="UP000005801"/>
    </source>
</evidence>
<dbReference type="EC" id="2.7.13.3" evidence="2"/>
<dbReference type="Gene3D" id="3.40.50.2300">
    <property type="match status" value="1"/>
</dbReference>
<evidence type="ECO:0000256" key="3">
    <source>
        <dbReference type="ARBA" id="ARBA00022679"/>
    </source>
</evidence>
<dbReference type="Gene3D" id="3.30.565.10">
    <property type="entry name" value="Histidine kinase-like ATPase, C-terminal domain"/>
    <property type="match status" value="1"/>
</dbReference>